<gene>
    <name evidence="2" type="ORF">PVL29_015916</name>
</gene>
<evidence type="ECO:0000313" key="3">
    <source>
        <dbReference type="Proteomes" id="UP001168098"/>
    </source>
</evidence>
<evidence type="ECO:0000256" key="1">
    <source>
        <dbReference type="SAM" id="MobiDB-lite"/>
    </source>
</evidence>
<comment type="caution">
    <text evidence="2">The sequence shown here is derived from an EMBL/GenBank/DDBJ whole genome shotgun (WGS) entry which is preliminary data.</text>
</comment>
<dbReference type="AlphaFoldDB" id="A0AA38ZF72"/>
<feature type="region of interest" description="Disordered" evidence="1">
    <location>
        <begin position="78"/>
        <end position="98"/>
    </location>
</feature>
<dbReference type="Proteomes" id="UP001168098">
    <property type="component" value="Unassembled WGS sequence"/>
</dbReference>
<accession>A0AA38ZF72</accession>
<dbReference type="EMBL" id="JARBHA010000012">
    <property type="protein sequence ID" value="KAJ9687239.1"/>
    <property type="molecule type" value="Genomic_DNA"/>
</dbReference>
<name>A0AA38ZF72_VITRO</name>
<organism evidence="2 3">
    <name type="scientific">Vitis rotundifolia</name>
    <name type="common">Muscadine grape</name>
    <dbReference type="NCBI Taxonomy" id="103349"/>
    <lineage>
        <taxon>Eukaryota</taxon>
        <taxon>Viridiplantae</taxon>
        <taxon>Streptophyta</taxon>
        <taxon>Embryophyta</taxon>
        <taxon>Tracheophyta</taxon>
        <taxon>Spermatophyta</taxon>
        <taxon>Magnoliopsida</taxon>
        <taxon>eudicotyledons</taxon>
        <taxon>Gunneridae</taxon>
        <taxon>Pentapetalae</taxon>
        <taxon>rosids</taxon>
        <taxon>Vitales</taxon>
        <taxon>Vitaceae</taxon>
        <taxon>Viteae</taxon>
        <taxon>Vitis</taxon>
    </lineage>
</organism>
<sequence>MKSVIWPTGKASDLSPSAYFPTFSFTAGTDQDSIDSPSIKDNPDRELEPVVPYIILKPKEEEEEEAIASNLRAGFKERQRKHLSKSLPTASPPAKRTYTEGPHEVLVLNTLLTLMPPSDAAGSNQTLIASSSTEKDVVAGIHNLMQQRALLFKLLEVMLAATKNSAPSSNGQKATWLSLRRLLVMGPRC</sequence>
<reference evidence="2 3" key="1">
    <citation type="journal article" date="2023" name="BMC Biotechnol.">
        <title>Vitis rotundifolia cv Carlos genome sequencing.</title>
        <authorList>
            <person name="Huff M."/>
            <person name="Hulse-Kemp A."/>
            <person name="Scheffler B."/>
            <person name="Youngblood R."/>
            <person name="Simpson S."/>
            <person name="Babiker E."/>
            <person name="Staton M."/>
        </authorList>
    </citation>
    <scope>NUCLEOTIDE SEQUENCE [LARGE SCALE GENOMIC DNA]</scope>
    <source>
        <tissue evidence="2">Leaf</tissue>
    </source>
</reference>
<keyword evidence="3" id="KW-1185">Reference proteome</keyword>
<evidence type="ECO:0000313" key="2">
    <source>
        <dbReference type="EMBL" id="KAJ9687239.1"/>
    </source>
</evidence>
<proteinExistence type="predicted"/>
<protein>
    <submittedName>
        <fullName evidence="2">Uncharacterized protein</fullName>
    </submittedName>
</protein>